<keyword evidence="2" id="KW-0804">Transcription</keyword>
<dbReference type="PANTHER" id="PTHR44042">
    <property type="entry name" value="DUPLICATED HOMEODOMAIN-LIKE SUPERFAMILY PROTEIN-RELATED"/>
    <property type="match status" value="1"/>
</dbReference>
<dbReference type="PANTHER" id="PTHR44042:SF69">
    <property type="entry name" value="TRANSCRIPTION FACTOR MYB-RELATED FAMILY"/>
    <property type="match status" value="1"/>
</dbReference>
<evidence type="ECO:0000313" key="5">
    <source>
        <dbReference type="EMBL" id="JAP91438.1"/>
    </source>
</evidence>
<dbReference type="EMBL" id="GDID01005168">
    <property type="protein sequence ID" value="JAP91438.1"/>
    <property type="molecule type" value="Transcribed_RNA"/>
</dbReference>
<organism evidence="5">
    <name type="scientific">Trepomonas sp. PC1</name>
    <dbReference type="NCBI Taxonomy" id="1076344"/>
    <lineage>
        <taxon>Eukaryota</taxon>
        <taxon>Metamonada</taxon>
        <taxon>Diplomonadida</taxon>
        <taxon>Hexamitidae</taxon>
        <taxon>Hexamitinae</taxon>
        <taxon>Trepomonas</taxon>
    </lineage>
</organism>
<dbReference type="NCBIfam" id="TIGR01557">
    <property type="entry name" value="myb_SHAQKYF"/>
    <property type="match status" value="1"/>
</dbReference>
<dbReference type="PROSITE" id="PS51293">
    <property type="entry name" value="SANT"/>
    <property type="match status" value="1"/>
</dbReference>
<keyword evidence="3" id="KW-0539">Nucleus</keyword>
<reference evidence="5" key="1">
    <citation type="submission" date="2015-07" db="EMBL/GenBank/DDBJ databases">
        <title>Adaptation to a free-living lifestyle via gene acquisitions in the diplomonad Trepomonas sp. PC1.</title>
        <authorList>
            <person name="Xu F."/>
            <person name="Jerlstrom-Hultqvist J."/>
            <person name="Kolisko M."/>
            <person name="Simpson A.G.B."/>
            <person name="Roger A.J."/>
            <person name="Svard S.G."/>
            <person name="Andersson J.O."/>
        </authorList>
    </citation>
    <scope>NUCLEOTIDE SEQUENCE</scope>
    <source>
        <strain evidence="5">PC1</strain>
    </source>
</reference>
<sequence length="280" mass="32259">SDSFLSNMLNNISYIYSEDQRIQQPQPQPKDIQSEILHQLKNLTQKIENLTQVIGNQHNISANQVPTSVQQNEKWTESEHKQFIVGLKMYGKSDIKQIQKLIPTKTTRQVTAHSQKFFMRLERQFSKPEELTKHHIITILQLTNQLDKQLLKSAISLAAKCGGITPNFVCECNFICLAQENFKNHEQCTDCKTNLNAITIVGKVALLMDQCSEFYIILDFVAKKYHIQVEMILVMIYNTYLKFKDTQMDQQIQKNQCSCDFQNGQHCCQGDKTCSCCAPK</sequence>
<protein>
    <submittedName>
        <fullName evidence="5">Myb-like protein J</fullName>
    </submittedName>
</protein>
<dbReference type="InterPro" id="IPR017884">
    <property type="entry name" value="SANT_dom"/>
</dbReference>
<dbReference type="Pfam" id="PF00249">
    <property type="entry name" value="Myb_DNA-binding"/>
    <property type="match status" value="1"/>
</dbReference>
<feature type="domain" description="SANT" evidence="4">
    <location>
        <begin position="70"/>
        <end position="122"/>
    </location>
</feature>
<accession>A0A146K4Y6</accession>
<feature type="non-terminal residue" evidence="5">
    <location>
        <position position="1"/>
    </location>
</feature>
<dbReference type="SUPFAM" id="SSF46689">
    <property type="entry name" value="Homeodomain-like"/>
    <property type="match status" value="1"/>
</dbReference>
<dbReference type="InterPro" id="IPR009057">
    <property type="entry name" value="Homeodomain-like_sf"/>
</dbReference>
<evidence type="ECO:0000256" key="1">
    <source>
        <dbReference type="ARBA" id="ARBA00023015"/>
    </source>
</evidence>
<dbReference type="InterPro" id="IPR006447">
    <property type="entry name" value="Myb_dom_plants"/>
</dbReference>
<proteinExistence type="predicted"/>
<dbReference type="SMART" id="SM00717">
    <property type="entry name" value="SANT"/>
    <property type="match status" value="1"/>
</dbReference>
<evidence type="ECO:0000259" key="4">
    <source>
        <dbReference type="PROSITE" id="PS51293"/>
    </source>
</evidence>
<evidence type="ECO:0000256" key="2">
    <source>
        <dbReference type="ARBA" id="ARBA00023163"/>
    </source>
</evidence>
<dbReference type="AlphaFoldDB" id="A0A146K4Y6"/>
<gene>
    <name evidence="5" type="ORF">TPC1_16957</name>
</gene>
<dbReference type="GO" id="GO:0003677">
    <property type="term" value="F:DNA binding"/>
    <property type="evidence" value="ECO:0007669"/>
    <property type="project" value="InterPro"/>
</dbReference>
<evidence type="ECO:0000256" key="3">
    <source>
        <dbReference type="ARBA" id="ARBA00023242"/>
    </source>
</evidence>
<dbReference type="CDD" id="cd00167">
    <property type="entry name" value="SANT"/>
    <property type="match status" value="1"/>
</dbReference>
<keyword evidence="1" id="KW-0805">Transcription regulation</keyword>
<dbReference type="InterPro" id="IPR001005">
    <property type="entry name" value="SANT/Myb"/>
</dbReference>
<dbReference type="Gene3D" id="1.10.10.60">
    <property type="entry name" value="Homeodomain-like"/>
    <property type="match status" value="1"/>
</dbReference>
<name>A0A146K4Y6_9EUKA</name>